<dbReference type="OrthoDB" id="448946at2759"/>
<dbReference type="EMBL" id="KK101949">
    <property type="protein sequence ID" value="KIY99117.1"/>
    <property type="molecule type" value="Genomic_DNA"/>
</dbReference>
<dbReference type="RefSeq" id="XP_013898137.1">
    <property type="nucleotide sequence ID" value="XM_014042683.1"/>
</dbReference>
<dbReference type="PANTHER" id="PTHR37203:SF3">
    <property type="entry name" value="SLR0975 PROTEIN"/>
    <property type="match status" value="1"/>
</dbReference>
<dbReference type="Proteomes" id="UP000054498">
    <property type="component" value="Unassembled WGS sequence"/>
</dbReference>
<dbReference type="AlphaFoldDB" id="A0A0D2JIG1"/>
<dbReference type="KEGG" id="mng:MNEG_8844"/>
<protein>
    <submittedName>
        <fullName evidence="1">Uncharacterized protein</fullName>
    </submittedName>
</protein>
<gene>
    <name evidence="1" type="ORF">MNEG_8844</name>
</gene>
<evidence type="ECO:0000313" key="1">
    <source>
        <dbReference type="EMBL" id="KIY99117.1"/>
    </source>
</evidence>
<reference evidence="1 2" key="1">
    <citation type="journal article" date="2013" name="BMC Genomics">
        <title>Reconstruction of the lipid metabolism for the microalga Monoraphidium neglectum from its genome sequence reveals characteristics suitable for biofuel production.</title>
        <authorList>
            <person name="Bogen C."/>
            <person name="Al-Dilaimi A."/>
            <person name="Albersmeier A."/>
            <person name="Wichmann J."/>
            <person name="Grundmann M."/>
            <person name="Rupp O."/>
            <person name="Lauersen K.J."/>
            <person name="Blifernez-Klassen O."/>
            <person name="Kalinowski J."/>
            <person name="Goesmann A."/>
            <person name="Mussgnug J.H."/>
            <person name="Kruse O."/>
        </authorList>
    </citation>
    <scope>NUCLEOTIDE SEQUENCE [LARGE SCALE GENOMIC DNA]</scope>
    <source>
        <strain evidence="1 2">SAG 48.87</strain>
    </source>
</reference>
<organism evidence="1 2">
    <name type="scientific">Monoraphidium neglectum</name>
    <dbReference type="NCBI Taxonomy" id="145388"/>
    <lineage>
        <taxon>Eukaryota</taxon>
        <taxon>Viridiplantae</taxon>
        <taxon>Chlorophyta</taxon>
        <taxon>core chlorophytes</taxon>
        <taxon>Chlorophyceae</taxon>
        <taxon>CS clade</taxon>
        <taxon>Sphaeropleales</taxon>
        <taxon>Selenastraceae</taxon>
        <taxon>Monoraphidium</taxon>
    </lineage>
</organism>
<dbReference type="PANTHER" id="PTHR37203">
    <property type="match status" value="1"/>
</dbReference>
<accession>A0A0D2JIG1</accession>
<sequence length="274" mass="28877">MCDDDHLEQLYAILFGPSPFSPVVKTLVAQDEPAALQQRGRASVMHKIESRFRFLSANSASTLRGKWPSYREALLLVRDRLGVQCSGNLSTEDLETELFLHILQNCQEYVDGQPQGASDAAAGRAAAAAGGVEGDGMGGTAGRGRPGWAERLLAPIRLSVQELLPGAVKLGGAVTVSAVGRRAAERLAAQRGLTGAAARYGALRGAMAFVGPVMWGWLAVDLGMMAIGTDYSRIIRAVFVLAQVRLLCTHGWCAAEPGGPEELGGGSVYDSGVI</sequence>
<keyword evidence="2" id="KW-1185">Reference proteome</keyword>
<name>A0A0D2JIG1_9CHLO</name>
<dbReference type="STRING" id="145388.A0A0D2JIG1"/>
<evidence type="ECO:0000313" key="2">
    <source>
        <dbReference type="Proteomes" id="UP000054498"/>
    </source>
</evidence>
<dbReference type="GeneID" id="25741719"/>
<proteinExistence type="predicted"/>